<gene>
    <name evidence="1" type="ORF">NT6N_16020</name>
</gene>
<sequence length="95" mass="10615">MISISGGRYTSWGSDISPININTEDLGDAYERVTHTFEIVDDETKRFTASPFLRNQYLRESVGTVEASASPPTHSNHPYYESSCHFLHPLSCSTS</sequence>
<evidence type="ECO:0000313" key="1">
    <source>
        <dbReference type="EMBL" id="BDS06562.1"/>
    </source>
</evidence>
<accession>A0AAT9FKD6</accession>
<organism evidence="1">
    <name type="scientific">Oceaniferula spumae</name>
    <dbReference type="NCBI Taxonomy" id="2979115"/>
    <lineage>
        <taxon>Bacteria</taxon>
        <taxon>Pseudomonadati</taxon>
        <taxon>Verrucomicrobiota</taxon>
        <taxon>Verrucomicrobiia</taxon>
        <taxon>Verrucomicrobiales</taxon>
        <taxon>Verrucomicrobiaceae</taxon>
        <taxon>Oceaniferula</taxon>
    </lineage>
</organism>
<dbReference type="EMBL" id="AP026866">
    <property type="protein sequence ID" value="BDS06562.1"/>
    <property type="molecule type" value="Genomic_DNA"/>
</dbReference>
<proteinExistence type="predicted"/>
<dbReference type="KEGG" id="osu:NT6N_16020"/>
<name>A0AAT9FKD6_9BACT</name>
<reference evidence="1" key="1">
    <citation type="submission" date="2024-07" db="EMBL/GenBank/DDBJ databases">
        <title>Complete genome sequence of Verrucomicrobiaceae bacterium NT6N.</title>
        <authorList>
            <person name="Huang C."/>
            <person name="Takami H."/>
            <person name="Hamasaki K."/>
        </authorList>
    </citation>
    <scope>NUCLEOTIDE SEQUENCE</scope>
    <source>
        <strain evidence="1">NT6N</strain>
    </source>
</reference>
<protein>
    <submittedName>
        <fullName evidence="1">Uncharacterized protein</fullName>
    </submittedName>
</protein>
<dbReference type="AlphaFoldDB" id="A0AAT9FKD6"/>